<dbReference type="SUPFAM" id="SSF50249">
    <property type="entry name" value="Nucleic acid-binding proteins"/>
    <property type="match status" value="1"/>
</dbReference>
<comment type="caution">
    <text evidence="3">The sequence shown here is derived from an EMBL/GenBank/DDBJ whole genome shotgun (WGS) entry which is preliminary data.</text>
</comment>
<dbReference type="PROSITE" id="PS50126">
    <property type="entry name" value="S1"/>
    <property type="match status" value="1"/>
</dbReference>
<dbReference type="GO" id="GO:0003735">
    <property type="term" value="F:structural constituent of ribosome"/>
    <property type="evidence" value="ECO:0007669"/>
    <property type="project" value="TreeGrafter"/>
</dbReference>
<proteinExistence type="predicted"/>
<dbReference type="Pfam" id="PF00575">
    <property type="entry name" value="S1"/>
    <property type="match status" value="1"/>
</dbReference>
<dbReference type="EMBL" id="NIGF01000038">
    <property type="protein sequence ID" value="PQV62413.1"/>
    <property type="molecule type" value="Genomic_DNA"/>
</dbReference>
<dbReference type="GO" id="GO:0003729">
    <property type="term" value="F:mRNA binding"/>
    <property type="evidence" value="ECO:0007669"/>
    <property type="project" value="TreeGrafter"/>
</dbReference>
<dbReference type="OrthoDB" id="9810507at2"/>
<feature type="region of interest" description="Disordered" evidence="1">
    <location>
        <begin position="90"/>
        <end position="114"/>
    </location>
</feature>
<dbReference type="AlphaFoldDB" id="A0A2S8SNP3"/>
<evidence type="ECO:0000313" key="4">
    <source>
        <dbReference type="Proteomes" id="UP000237684"/>
    </source>
</evidence>
<evidence type="ECO:0000256" key="1">
    <source>
        <dbReference type="SAM" id="MobiDB-lite"/>
    </source>
</evidence>
<organism evidence="3 4">
    <name type="scientific">Abditibacterium utsteinense</name>
    <dbReference type="NCBI Taxonomy" id="1960156"/>
    <lineage>
        <taxon>Bacteria</taxon>
        <taxon>Pseudomonadati</taxon>
        <taxon>Abditibacteriota</taxon>
        <taxon>Abditibacteriia</taxon>
        <taxon>Abditibacteriales</taxon>
        <taxon>Abditibacteriaceae</taxon>
        <taxon>Abditibacterium</taxon>
    </lineage>
</organism>
<name>A0A2S8SNP3_9BACT</name>
<dbReference type="Proteomes" id="UP000237684">
    <property type="component" value="Unassembled WGS sequence"/>
</dbReference>
<evidence type="ECO:0000313" key="3">
    <source>
        <dbReference type="EMBL" id="PQV62413.1"/>
    </source>
</evidence>
<feature type="compositionally biased region" description="Basic and acidic residues" evidence="1">
    <location>
        <begin position="100"/>
        <end position="114"/>
    </location>
</feature>
<dbReference type="Gene3D" id="2.40.50.140">
    <property type="entry name" value="Nucleic acid-binding proteins"/>
    <property type="match status" value="1"/>
</dbReference>
<dbReference type="RefSeq" id="WP_157947771.1">
    <property type="nucleotide sequence ID" value="NZ_NIGF01000038.1"/>
</dbReference>
<dbReference type="SMART" id="SM00316">
    <property type="entry name" value="S1"/>
    <property type="match status" value="1"/>
</dbReference>
<accession>A0A2S8SNP3</accession>
<dbReference type="InParanoid" id="A0A2S8SNP3"/>
<dbReference type="InterPro" id="IPR050437">
    <property type="entry name" value="Ribos_protein_bS1-like"/>
</dbReference>
<protein>
    <submittedName>
        <fullName evidence="3">S1 RNA binding domain protein</fullName>
    </submittedName>
</protein>
<reference evidence="3 4" key="1">
    <citation type="journal article" date="2018" name="Syst. Appl. Microbiol.">
        <title>Abditibacterium utsteinense sp. nov., the first cultivated member of candidate phylum FBP, isolated from ice-free Antarctic soil samples.</title>
        <authorList>
            <person name="Tahon G."/>
            <person name="Tytgat B."/>
            <person name="Lebbe L."/>
            <person name="Carlier A."/>
            <person name="Willems A."/>
        </authorList>
    </citation>
    <scope>NUCLEOTIDE SEQUENCE [LARGE SCALE GENOMIC DNA]</scope>
    <source>
        <strain evidence="3 4">LMG 29911</strain>
    </source>
</reference>
<evidence type="ECO:0000259" key="2">
    <source>
        <dbReference type="PROSITE" id="PS50126"/>
    </source>
</evidence>
<gene>
    <name evidence="3" type="ORF">B1R32_1384</name>
</gene>
<dbReference type="GO" id="GO:0006412">
    <property type="term" value="P:translation"/>
    <property type="evidence" value="ECO:0007669"/>
    <property type="project" value="TreeGrafter"/>
</dbReference>
<dbReference type="InterPro" id="IPR003029">
    <property type="entry name" value="S1_domain"/>
</dbReference>
<sequence>MGIAEIGQVSRGTVIRVLPYGALVRLDDGTLGLVHISEIDERFVHNVSDYVAPEARVVVKVLACKEGGKFEFSIKRAKGEVLPESQVDEFDAPDTFDAPDSAHSEAGHWAPSRDNRAAFDEKLRDFLSDSGERLSDLKRHDDAKLHRKAR</sequence>
<dbReference type="InterPro" id="IPR012340">
    <property type="entry name" value="NA-bd_OB-fold"/>
</dbReference>
<feature type="domain" description="S1 motif" evidence="2">
    <location>
        <begin position="7"/>
        <end position="75"/>
    </location>
</feature>
<dbReference type="FunCoup" id="A0A2S8SNP3">
    <property type="interactions" value="38"/>
</dbReference>
<keyword evidence="4" id="KW-1185">Reference proteome</keyword>
<dbReference type="PANTHER" id="PTHR10724">
    <property type="entry name" value="30S RIBOSOMAL PROTEIN S1"/>
    <property type="match status" value="1"/>
</dbReference>